<sequence>MEEKTIAMELAISAVDELVKMCRSNEPLWVRSNENGKELLYPQEHAKVFHWPLNLKQRSSEFRTEASRDSAVVIMNSITLIDAFLDANKWTELFPSIVARAKTIQVISPGLSGTNGCLQLMYAELQVLSIGAY</sequence>
<proteinExistence type="predicted"/>
<dbReference type="EMBL" id="VEPZ02000325">
    <property type="protein sequence ID" value="KAE8726842.1"/>
    <property type="molecule type" value="Genomic_DNA"/>
</dbReference>
<name>A0A6A3CH98_HIBSY</name>
<accession>A0A6A3CH98</accession>
<evidence type="ECO:0000313" key="2">
    <source>
        <dbReference type="EMBL" id="KAE8726842.1"/>
    </source>
</evidence>
<dbReference type="PANTHER" id="PTHR45654:SF11">
    <property type="entry name" value="HOMEOBOX-LEUCINE ZIPPER PROTEIN HDG5"/>
    <property type="match status" value="1"/>
</dbReference>
<dbReference type="SUPFAM" id="SSF55961">
    <property type="entry name" value="Bet v1-like"/>
    <property type="match status" value="1"/>
</dbReference>
<feature type="domain" description="START" evidence="1">
    <location>
        <begin position="1"/>
        <end position="115"/>
    </location>
</feature>
<evidence type="ECO:0000313" key="3">
    <source>
        <dbReference type="Proteomes" id="UP000436088"/>
    </source>
</evidence>
<dbReference type="AlphaFoldDB" id="A0A6A3CH98"/>
<dbReference type="GO" id="GO:0003677">
    <property type="term" value="F:DNA binding"/>
    <property type="evidence" value="ECO:0007669"/>
    <property type="project" value="UniProtKB-KW"/>
</dbReference>
<dbReference type="Pfam" id="PF01852">
    <property type="entry name" value="START"/>
    <property type="match status" value="1"/>
</dbReference>
<dbReference type="GO" id="GO:0008289">
    <property type="term" value="F:lipid binding"/>
    <property type="evidence" value="ECO:0007669"/>
    <property type="project" value="InterPro"/>
</dbReference>
<dbReference type="PANTHER" id="PTHR45654">
    <property type="entry name" value="HOMEOBOX-LEUCINE ZIPPER PROTEIN MERISTEM L1"/>
    <property type="match status" value="1"/>
</dbReference>
<evidence type="ECO:0000259" key="1">
    <source>
        <dbReference type="PROSITE" id="PS50848"/>
    </source>
</evidence>
<organism evidence="2 3">
    <name type="scientific">Hibiscus syriacus</name>
    <name type="common">Rose of Sharon</name>
    <dbReference type="NCBI Taxonomy" id="106335"/>
    <lineage>
        <taxon>Eukaryota</taxon>
        <taxon>Viridiplantae</taxon>
        <taxon>Streptophyta</taxon>
        <taxon>Embryophyta</taxon>
        <taxon>Tracheophyta</taxon>
        <taxon>Spermatophyta</taxon>
        <taxon>Magnoliopsida</taxon>
        <taxon>eudicotyledons</taxon>
        <taxon>Gunneridae</taxon>
        <taxon>Pentapetalae</taxon>
        <taxon>rosids</taxon>
        <taxon>malvids</taxon>
        <taxon>Malvales</taxon>
        <taxon>Malvaceae</taxon>
        <taxon>Malvoideae</taxon>
        <taxon>Hibiscus</taxon>
    </lineage>
</organism>
<protein>
    <recommendedName>
        <fullName evidence="1">START domain-containing protein</fullName>
    </recommendedName>
</protein>
<comment type="caution">
    <text evidence="2">The sequence shown here is derived from an EMBL/GenBank/DDBJ whole genome shotgun (WGS) entry which is preliminary data.</text>
</comment>
<gene>
    <name evidence="2" type="ORF">F3Y22_tig00005974pilonHSYRG00086</name>
</gene>
<dbReference type="Proteomes" id="UP000436088">
    <property type="component" value="Unassembled WGS sequence"/>
</dbReference>
<dbReference type="InterPro" id="IPR042160">
    <property type="entry name" value="HD-Zip_IV"/>
</dbReference>
<keyword evidence="3" id="KW-1185">Reference proteome</keyword>
<reference evidence="2" key="1">
    <citation type="submission" date="2019-09" db="EMBL/GenBank/DDBJ databases">
        <title>Draft genome information of white flower Hibiscus syriacus.</title>
        <authorList>
            <person name="Kim Y.-M."/>
        </authorList>
    </citation>
    <scope>NUCLEOTIDE SEQUENCE [LARGE SCALE GENOMIC DNA]</scope>
    <source>
        <strain evidence="2">YM2019G1</strain>
    </source>
</reference>
<dbReference type="PROSITE" id="PS50848">
    <property type="entry name" value="START"/>
    <property type="match status" value="1"/>
</dbReference>
<dbReference type="InterPro" id="IPR002913">
    <property type="entry name" value="START_lipid-bd_dom"/>
</dbReference>